<keyword evidence="2" id="KW-1133">Transmembrane helix</keyword>
<feature type="compositionally biased region" description="Basic and acidic residues" evidence="1">
    <location>
        <begin position="304"/>
        <end position="314"/>
    </location>
</feature>
<feature type="compositionally biased region" description="Low complexity" evidence="1">
    <location>
        <begin position="334"/>
        <end position="350"/>
    </location>
</feature>
<feature type="compositionally biased region" description="Low complexity" evidence="1">
    <location>
        <begin position="293"/>
        <end position="303"/>
    </location>
</feature>
<feature type="region of interest" description="Disordered" evidence="1">
    <location>
        <begin position="398"/>
        <end position="433"/>
    </location>
</feature>
<feature type="transmembrane region" description="Helical" evidence="2">
    <location>
        <begin position="202"/>
        <end position="223"/>
    </location>
</feature>
<proteinExistence type="predicted"/>
<accession>A0AAV9HZS1</accession>
<dbReference type="EMBL" id="MU864932">
    <property type="protein sequence ID" value="KAK4466399.1"/>
    <property type="molecule type" value="Genomic_DNA"/>
</dbReference>
<protein>
    <submittedName>
        <fullName evidence="3">Uncharacterized protein</fullName>
    </submittedName>
</protein>
<evidence type="ECO:0000256" key="2">
    <source>
        <dbReference type="SAM" id="Phobius"/>
    </source>
</evidence>
<name>A0AAV9HZS1_9PEZI</name>
<organism evidence="3 4">
    <name type="scientific">Cladorrhinum samala</name>
    <dbReference type="NCBI Taxonomy" id="585594"/>
    <lineage>
        <taxon>Eukaryota</taxon>
        <taxon>Fungi</taxon>
        <taxon>Dikarya</taxon>
        <taxon>Ascomycota</taxon>
        <taxon>Pezizomycotina</taxon>
        <taxon>Sordariomycetes</taxon>
        <taxon>Sordariomycetidae</taxon>
        <taxon>Sordariales</taxon>
        <taxon>Podosporaceae</taxon>
        <taxon>Cladorrhinum</taxon>
    </lineage>
</organism>
<reference evidence="3" key="2">
    <citation type="submission" date="2023-06" db="EMBL/GenBank/DDBJ databases">
        <authorList>
            <consortium name="Lawrence Berkeley National Laboratory"/>
            <person name="Mondo S.J."/>
            <person name="Hensen N."/>
            <person name="Bonometti L."/>
            <person name="Westerberg I."/>
            <person name="Brannstrom I.O."/>
            <person name="Guillou S."/>
            <person name="Cros-Aarteil S."/>
            <person name="Calhoun S."/>
            <person name="Haridas S."/>
            <person name="Kuo A."/>
            <person name="Pangilinan J."/>
            <person name="Riley R."/>
            <person name="Labutti K."/>
            <person name="Andreopoulos B."/>
            <person name="Lipzen A."/>
            <person name="Chen C."/>
            <person name="Yanf M."/>
            <person name="Daum C."/>
            <person name="Ng V."/>
            <person name="Clum A."/>
            <person name="Steindorff A."/>
            <person name="Ohm R."/>
            <person name="Martin F."/>
            <person name="Silar P."/>
            <person name="Natvig D."/>
            <person name="Lalanne C."/>
            <person name="Gautier V."/>
            <person name="Ament-Velasquez S.L."/>
            <person name="Kruys A."/>
            <person name="Hutchinson M.I."/>
            <person name="Powell A.J."/>
            <person name="Barry K."/>
            <person name="Miller A.N."/>
            <person name="Grigoriev I.V."/>
            <person name="Debuchy R."/>
            <person name="Gladieux P."/>
            <person name="Thoren M.H."/>
            <person name="Johannesson H."/>
        </authorList>
    </citation>
    <scope>NUCLEOTIDE SEQUENCE</scope>
    <source>
        <strain evidence="3">PSN324</strain>
    </source>
</reference>
<evidence type="ECO:0000256" key="1">
    <source>
        <dbReference type="SAM" id="MobiDB-lite"/>
    </source>
</evidence>
<feature type="compositionally biased region" description="Basic and acidic residues" evidence="1">
    <location>
        <begin position="422"/>
        <end position="433"/>
    </location>
</feature>
<keyword evidence="4" id="KW-1185">Reference proteome</keyword>
<reference evidence="3" key="1">
    <citation type="journal article" date="2023" name="Mol. Phylogenet. Evol.">
        <title>Genome-scale phylogeny and comparative genomics of the fungal order Sordariales.</title>
        <authorList>
            <person name="Hensen N."/>
            <person name="Bonometti L."/>
            <person name="Westerberg I."/>
            <person name="Brannstrom I.O."/>
            <person name="Guillou S."/>
            <person name="Cros-Aarteil S."/>
            <person name="Calhoun S."/>
            <person name="Haridas S."/>
            <person name="Kuo A."/>
            <person name="Mondo S."/>
            <person name="Pangilinan J."/>
            <person name="Riley R."/>
            <person name="LaButti K."/>
            <person name="Andreopoulos B."/>
            <person name="Lipzen A."/>
            <person name="Chen C."/>
            <person name="Yan M."/>
            <person name="Daum C."/>
            <person name="Ng V."/>
            <person name="Clum A."/>
            <person name="Steindorff A."/>
            <person name="Ohm R.A."/>
            <person name="Martin F."/>
            <person name="Silar P."/>
            <person name="Natvig D.O."/>
            <person name="Lalanne C."/>
            <person name="Gautier V."/>
            <person name="Ament-Velasquez S.L."/>
            <person name="Kruys A."/>
            <person name="Hutchinson M.I."/>
            <person name="Powell A.J."/>
            <person name="Barry K."/>
            <person name="Miller A.N."/>
            <person name="Grigoriev I.V."/>
            <person name="Debuchy R."/>
            <person name="Gladieux P."/>
            <person name="Hiltunen Thoren M."/>
            <person name="Johannesson H."/>
        </authorList>
    </citation>
    <scope>NUCLEOTIDE SEQUENCE</scope>
    <source>
        <strain evidence="3">PSN324</strain>
    </source>
</reference>
<dbReference type="Proteomes" id="UP001321749">
    <property type="component" value="Unassembled WGS sequence"/>
</dbReference>
<feature type="region of interest" description="Disordered" evidence="1">
    <location>
        <begin position="230"/>
        <end position="358"/>
    </location>
</feature>
<sequence length="433" mass="47533">MTPANSTTGCYYPDGSPADGYQDTTALYPCSSRDSQEPPRPCCELEDPCMAENLCGRKDKIDGKVISIYRGGCTDPSWGSLHCPAKCTIGTDPYFDPLNDTVEINRCPSSSPHIDVLLFCNDDAFSVNACSLDGQSIVYQGDHPKPWQQAWFMNAEDVNTPVGYAGTHPLDNNSTAASWQAANSTGSTTDDDLLNSRLVKEVTIPLSLMAFFILLSGLIAYLLRRSGLKTLPEDTENPPLRTRPNHKFRWSFWPKGGLSSTVTTSPPLRPPPPPPSSPTVTHANPALVELNDDNLPSFSSSSSDRARPADRDRPPTPITPWPRWIVSPRAFPTSRRPANPSSSSYSRRNSTLPHSHTLPDIVPLSPFILLSDGQYYFPPATSADDRGRRDSRLMRRSVTAPNAAVWQSHHPNPLGSNPTFSDADRDLREDGKN</sequence>
<comment type="caution">
    <text evidence="3">The sequence shown here is derived from an EMBL/GenBank/DDBJ whole genome shotgun (WGS) entry which is preliminary data.</text>
</comment>
<keyword evidence="2" id="KW-0812">Transmembrane</keyword>
<keyword evidence="2" id="KW-0472">Membrane</keyword>
<dbReference type="AlphaFoldDB" id="A0AAV9HZS1"/>
<evidence type="ECO:0000313" key="3">
    <source>
        <dbReference type="EMBL" id="KAK4466399.1"/>
    </source>
</evidence>
<gene>
    <name evidence="3" type="ORF">QBC42DRAFT_327923</name>
</gene>
<evidence type="ECO:0000313" key="4">
    <source>
        <dbReference type="Proteomes" id="UP001321749"/>
    </source>
</evidence>
<feature type="compositionally biased region" description="Pro residues" evidence="1">
    <location>
        <begin position="267"/>
        <end position="277"/>
    </location>
</feature>